<dbReference type="Pfam" id="PF00990">
    <property type="entry name" value="GGDEF"/>
    <property type="match status" value="1"/>
</dbReference>
<evidence type="ECO:0000313" key="4">
    <source>
        <dbReference type="Proteomes" id="UP000037175"/>
    </source>
</evidence>
<dbReference type="SUPFAM" id="SSF55073">
    <property type="entry name" value="Nucleotide cyclase"/>
    <property type="match status" value="1"/>
</dbReference>
<feature type="transmembrane region" description="Helical" evidence="1">
    <location>
        <begin position="12"/>
        <end position="31"/>
    </location>
</feature>
<dbReference type="GO" id="GO:0052621">
    <property type="term" value="F:diguanylate cyclase activity"/>
    <property type="evidence" value="ECO:0007669"/>
    <property type="project" value="TreeGrafter"/>
</dbReference>
<dbReference type="Pfam" id="PF20972">
    <property type="entry name" value="MASE9"/>
    <property type="match status" value="1"/>
</dbReference>
<comment type="caution">
    <text evidence="3">The sequence shown here is derived from an EMBL/GenBank/DDBJ whole genome shotgun (WGS) entry which is preliminary data.</text>
</comment>
<feature type="transmembrane region" description="Helical" evidence="1">
    <location>
        <begin position="140"/>
        <end position="163"/>
    </location>
</feature>
<keyword evidence="1" id="KW-0472">Membrane</keyword>
<dbReference type="SMART" id="SM00065">
    <property type="entry name" value="GAF"/>
    <property type="match status" value="1"/>
</dbReference>
<dbReference type="Gene3D" id="3.30.70.270">
    <property type="match status" value="1"/>
</dbReference>
<dbReference type="Proteomes" id="UP000037175">
    <property type="component" value="Unassembled WGS sequence"/>
</dbReference>
<dbReference type="RefSeq" id="WP_052217305.1">
    <property type="nucleotide sequence ID" value="NZ_LGTE01000006.1"/>
</dbReference>
<dbReference type="PANTHER" id="PTHR45138:SF9">
    <property type="entry name" value="DIGUANYLATE CYCLASE DGCM-RELATED"/>
    <property type="match status" value="1"/>
</dbReference>
<dbReference type="InterPro" id="IPR043128">
    <property type="entry name" value="Rev_trsase/Diguanyl_cyclase"/>
</dbReference>
<dbReference type="EMBL" id="LGTE01000006">
    <property type="protein sequence ID" value="KNZ70089.1"/>
    <property type="molecule type" value="Genomic_DNA"/>
</dbReference>
<dbReference type="AlphaFoldDB" id="A0A0L6W4R5"/>
<gene>
    <name evidence="3" type="ORF">Tfer_1230</name>
</gene>
<evidence type="ECO:0000313" key="3">
    <source>
        <dbReference type="EMBL" id="KNZ70089.1"/>
    </source>
</evidence>
<dbReference type="CDD" id="cd01949">
    <property type="entry name" value="GGDEF"/>
    <property type="match status" value="1"/>
</dbReference>
<dbReference type="Pfam" id="PF13185">
    <property type="entry name" value="GAF_2"/>
    <property type="match status" value="1"/>
</dbReference>
<dbReference type="SMART" id="SM00267">
    <property type="entry name" value="GGDEF"/>
    <property type="match status" value="1"/>
</dbReference>
<evidence type="ECO:0000259" key="2">
    <source>
        <dbReference type="PROSITE" id="PS50887"/>
    </source>
</evidence>
<reference evidence="4" key="1">
    <citation type="submission" date="2015-07" db="EMBL/GenBank/DDBJ databases">
        <title>Complete Genome of Thermincola ferriacetica strain Z-0001T.</title>
        <authorList>
            <person name="Lusk B."/>
            <person name="Badalamenti J.P."/>
            <person name="Parameswaran P."/>
            <person name="Bond D.R."/>
            <person name="Torres C.I."/>
        </authorList>
    </citation>
    <scope>NUCLEOTIDE SEQUENCE [LARGE SCALE GENOMIC DNA]</scope>
    <source>
        <strain evidence="4">Z-0001</strain>
    </source>
</reference>
<dbReference type="InterPro" id="IPR003018">
    <property type="entry name" value="GAF"/>
</dbReference>
<feature type="transmembrane region" description="Helical" evidence="1">
    <location>
        <begin position="206"/>
        <end position="226"/>
    </location>
</feature>
<dbReference type="GO" id="GO:1902201">
    <property type="term" value="P:negative regulation of bacterial-type flagellum-dependent cell motility"/>
    <property type="evidence" value="ECO:0007669"/>
    <property type="project" value="TreeGrafter"/>
</dbReference>
<dbReference type="SUPFAM" id="SSF55781">
    <property type="entry name" value="GAF domain-like"/>
    <property type="match status" value="1"/>
</dbReference>
<dbReference type="NCBIfam" id="TIGR00254">
    <property type="entry name" value="GGDEF"/>
    <property type="match status" value="1"/>
</dbReference>
<dbReference type="GO" id="GO:0005886">
    <property type="term" value="C:plasma membrane"/>
    <property type="evidence" value="ECO:0007669"/>
    <property type="project" value="TreeGrafter"/>
</dbReference>
<sequence length="574" mass="64438">MARARTGFMHSLYVWLVIFLGCGLLVSMLRLQPVDIDFLREYLVFLVLGVLAEWFVVALPQGSLSVGFAVVLTSFLLFDTSATVLISVLSALLGNLVISKDGSFRTTLFNGAQYTISAVGAAYAYYYVGGLTSDKISLPNILPLLVFVLSYFVINHLLVNIFLWPSCRHYTWSMWGAALKWDIYTYLFSTPVGILMFLIYNKTGLLGAALLFIPVLTLKYLLRLYINLEMANRELSVLYGVAQSLGASLDMAETLGLILTESRKVISYHTGIIYLWHEEEQLLIPSAIRSPYADKLKKISFSLDEGIVGMVAKTGQPEIVYDTKKDRRLRSMPGITQFLRSLLVVPLMVEKKIIGVVTIGKKEPYAYGPKHMQILTILGGQAAVAMANALLYKKIEKLAITDGLTKVYNHRYFYKKFEEEYQRSQRYGCKFSVIMIDIDYFKRFNDEFGHKAGDTALFTVAKIIKKNTRNIDTVARYGGEEFAILLPETDSGDAKTVAERIRKAISETVFRIADDKPPVGVTVSIGVSSYPADTKDPQQVVELADQALYYSKEHGKNRVTVWSQMNLTPVEKET</sequence>
<organism evidence="3 4">
    <name type="scientific">Thermincola ferriacetica</name>
    <dbReference type="NCBI Taxonomy" id="281456"/>
    <lineage>
        <taxon>Bacteria</taxon>
        <taxon>Bacillati</taxon>
        <taxon>Bacillota</taxon>
        <taxon>Clostridia</taxon>
        <taxon>Eubacteriales</taxon>
        <taxon>Thermincolaceae</taxon>
        <taxon>Thermincola</taxon>
    </lineage>
</organism>
<dbReference type="InterPro" id="IPR050469">
    <property type="entry name" value="Diguanylate_Cyclase"/>
</dbReference>
<keyword evidence="1" id="KW-1133">Transmembrane helix</keyword>
<dbReference type="PROSITE" id="PS50887">
    <property type="entry name" value="GGDEF"/>
    <property type="match status" value="1"/>
</dbReference>
<feature type="transmembrane region" description="Helical" evidence="1">
    <location>
        <begin position="68"/>
        <end position="96"/>
    </location>
</feature>
<dbReference type="InterPro" id="IPR029016">
    <property type="entry name" value="GAF-like_dom_sf"/>
</dbReference>
<dbReference type="PANTHER" id="PTHR45138">
    <property type="entry name" value="REGULATORY COMPONENTS OF SENSORY TRANSDUCTION SYSTEM"/>
    <property type="match status" value="1"/>
</dbReference>
<accession>A0A0L6W4R5</accession>
<protein>
    <submittedName>
        <fullName evidence="3">GAF sensor-containing diguanylate cyclase</fullName>
    </submittedName>
</protein>
<feature type="transmembrane region" description="Helical" evidence="1">
    <location>
        <begin position="108"/>
        <end position="128"/>
    </location>
</feature>
<proteinExistence type="predicted"/>
<feature type="transmembrane region" description="Helical" evidence="1">
    <location>
        <begin position="43"/>
        <end position="62"/>
    </location>
</feature>
<dbReference type="FunFam" id="3.30.70.270:FF:000001">
    <property type="entry name" value="Diguanylate cyclase domain protein"/>
    <property type="match status" value="1"/>
</dbReference>
<feature type="transmembrane region" description="Helical" evidence="1">
    <location>
        <begin position="183"/>
        <end position="200"/>
    </location>
</feature>
<dbReference type="GO" id="GO:0043709">
    <property type="term" value="P:cell adhesion involved in single-species biofilm formation"/>
    <property type="evidence" value="ECO:0007669"/>
    <property type="project" value="TreeGrafter"/>
</dbReference>
<keyword evidence="1" id="KW-0812">Transmembrane</keyword>
<dbReference type="InterPro" id="IPR029787">
    <property type="entry name" value="Nucleotide_cyclase"/>
</dbReference>
<feature type="domain" description="GGDEF" evidence="2">
    <location>
        <begin position="429"/>
        <end position="564"/>
    </location>
</feature>
<evidence type="ECO:0000256" key="1">
    <source>
        <dbReference type="SAM" id="Phobius"/>
    </source>
</evidence>
<name>A0A0L6W4R5_9FIRM</name>
<dbReference type="PROSITE" id="PS51257">
    <property type="entry name" value="PROKAR_LIPOPROTEIN"/>
    <property type="match status" value="1"/>
</dbReference>
<dbReference type="InterPro" id="IPR000160">
    <property type="entry name" value="GGDEF_dom"/>
</dbReference>
<keyword evidence="4" id="KW-1185">Reference proteome</keyword>
<dbReference type="Gene3D" id="3.30.450.40">
    <property type="match status" value="1"/>
</dbReference>
<dbReference type="InterPro" id="IPR048430">
    <property type="entry name" value="MASE9"/>
</dbReference>